<sequence>RSNDSSSSRSYYYPIKKYYHLLYKSQQQQEDDMTIIYKQIQNDSCPNTILSKWVMKYYGDNANNYFTFRKTFTYNYGLYSIMTYLFHLKHFNLQINRAVGNINPLYIQFNINTEIKTQLIDNKKIDEENDDLPFRLTPNIDLFLNQIGRMGPLNAIMISTLKCLTQPKYQIVQLLKLFYKDELNHLYEQEKSLILSVNAKDNYYLNKEKCIYLVDVITKHLQYKFDR</sequence>
<dbReference type="AlphaFoldDB" id="A0A815Y658"/>
<evidence type="ECO:0000259" key="1">
    <source>
        <dbReference type="PROSITE" id="PS50290"/>
    </source>
</evidence>
<dbReference type="EMBL" id="CAJOBC010094969">
    <property type="protein sequence ID" value="CAF4429226.1"/>
    <property type="molecule type" value="Genomic_DNA"/>
</dbReference>
<protein>
    <recommendedName>
        <fullName evidence="1">PI3K/PI4K catalytic domain-containing protein</fullName>
    </recommendedName>
</protein>
<reference evidence="2" key="1">
    <citation type="submission" date="2021-02" db="EMBL/GenBank/DDBJ databases">
        <authorList>
            <person name="Nowell W R."/>
        </authorList>
    </citation>
    <scope>NUCLEOTIDE SEQUENCE</scope>
</reference>
<gene>
    <name evidence="2" type="ORF">GPM918_LOCUS40133</name>
    <name evidence="3" type="ORF">SRO942_LOCUS41056</name>
</gene>
<keyword evidence="4" id="KW-1185">Reference proteome</keyword>
<dbReference type="Pfam" id="PF00454">
    <property type="entry name" value="PI3_PI4_kinase"/>
    <property type="match status" value="1"/>
</dbReference>
<evidence type="ECO:0000313" key="3">
    <source>
        <dbReference type="EMBL" id="CAF4429226.1"/>
    </source>
</evidence>
<proteinExistence type="predicted"/>
<organism evidence="2 4">
    <name type="scientific">Didymodactylos carnosus</name>
    <dbReference type="NCBI Taxonomy" id="1234261"/>
    <lineage>
        <taxon>Eukaryota</taxon>
        <taxon>Metazoa</taxon>
        <taxon>Spiralia</taxon>
        <taxon>Gnathifera</taxon>
        <taxon>Rotifera</taxon>
        <taxon>Eurotatoria</taxon>
        <taxon>Bdelloidea</taxon>
        <taxon>Philodinida</taxon>
        <taxon>Philodinidae</taxon>
        <taxon>Didymodactylos</taxon>
    </lineage>
</organism>
<feature type="domain" description="PI3K/PI4K catalytic" evidence="1">
    <location>
        <begin position="1"/>
        <end position="226"/>
    </location>
</feature>
<dbReference type="Proteomes" id="UP000663829">
    <property type="component" value="Unassembled WGS sequence"/>
</dbReference>
<dbReference type="OrthoDB" id="5570127at2759"/>
<dbReference type="Gene3D" id="1.10.1070.11">
    <property type="entry name" value="Phosphatidylinositol 3-/4-kinase, catalytic domain"/>
    <property type="match status" value="1"/>
</dbReference>
<accession>A0A815Y658</accession>
<dbReference type="EMBL" id="CAJNOQ010029169">
    <property type="protein sequence ID" value="CAF1566872.1"/>
    <property type="molecule type" value="Genomic_DNA"/>
</dbReference>
<feature type="non-terminal residue" evidence="2">
    <location>
        <position position="1"/>
    </location>
</feature>
<comment type="caution">
    <text evidence="2">The sequence shown here is derived from an EMBL/GenBank/DDBJ whole genome shotgun (WGS) entry which is preliminary data.</text>
</comment>
<evidence type="ECO:0000313" key="2">
    <source>
        <dbReference type="EMBL" id="CAF1566872.1"/>
    </source>
</evidence>
<dbReference type="Proteomes" id="UP000681722">
    <property type="component" value="Unassembled WGS sequence"/>
</dbReference>
<dbReference type="PROSITE" id="PS50290">
    <property type="entry name" value="PI3_4_KINASE_3"/>
    <property type="match status" value="1"/>
</dbReference>
<dbReference type="InterPro" id="IPR011009">
    <property type="entry name" value="Kinase-like_dom_sf"/>
</dbReference>
<dbReference type="SUPFAM" id="SSF56112">
    <property type="entry name" value="Protein kinase-like (PK-like)"/>
    <property type="match status" value="1"/>
</dbReference>
<evidence type="ECO:0000313" key="4">
    <source>
        <dbReference type="Proteomes" id="UP000663829"/>
    </source>
</evidence>
<dbReference type="InterPro" id="IPR036940">
    <property type="entry name" value="PI3/4_kinase_cat_sf"/>
</dbReference>
<name>A0A815Y658_9BILA</name>
<dbReference type="InterPro" id="IPR000403">
    <property type="entry name" value="PI3/4_kinase_cat_dom"/>
</dbReference>